<sequence>MEATELCGIEDTDCADALHGMYSCCFFEVIERELRTPDPFDPHVMGCCLIDQIDIFLNLK</sequence>
<protein>
    <submittedName>
        <fullName evidence="1">Uncharacterized protein</fullName>
    </submittedName>
</protein>
<dbReference type="Proteomes" id="UP001161257">
    <property type="component" value="Unassembled WGS sequence"/>
</dbReference>
<evidence type="ECO:0000313" key="1">
    <source>
        <dbReference type="EMBL" id="GLO37823.1"/>
    </source>
</evidence>
<organism evidence="1 2">
    <name type="scientific">Pseudomonas putida</name>
    <name type="common">Arthrobacter siderocapsulatus</name>
    <dbReference type="NCBI Taxonomy" id="303"/>
    <lineage>
        <taxon>Bacteria</taxon>
        <taxon>Pseudomonadati</taxon>
        <taxon>Pseudomonadota</taxon>
        <taxon>Gammaproteobacteria</taxon>
        <taxon>Pseudomonadales</taxon>
        <taxon>Pseudomonadaceae</taxon>
        <taxon>Pseudomonas</taxon>
    </lineage>
</organism>
<proteinExistence type="predicted"/>
<dbReference type="AlphaFoldDB" id="A0AA37RCR1"/>
<gene>
    <name evidence="1" type="ORF">PPUN14671_46600</name>
</gene>
<evidence type="ECO:0000313" key="2">
    <source>
        <dbReference type="Proteomes" id="UP001161257"/>
    </source>
</evidence>
<reference evidence="1" key="1">
    <citation type="submission" date="2023-01" db="EMBL/GenBank/DDBJ databases">
        <title>Whole-genome sequence of Pseudomonas putida NBRC 14671.</title>
        <authorList>
            <person name="Morohoshi T."/>
            <person name="Someya N."/>
        </authorList>
    </citation>
    <scope>NUCLEOTIDE SEQUENCE</scope>
    <source>
        <strain evidence="1">NBRC 14671</strain>
    </source>
</reference>
<name>A0AA37RCR1_PSEPU</name>
<accession>A0AA37RCR1</accession>
<dbReference type="EMBL" id="BSKJ01000013">
    <property type="protein sequence ID" value="GLO37823.1"/>
    <property type="molecule type" value="Genomic_DNA"/>
</dbReference>
<comment type="caution">
    <text evidence="1">The sequence shown here is derived from an EMBL/GenBank/DDBJ whole genome shotgun (WGS) entry which is preliminary data.</text>
</comment>